<evidence type="ECO:0000259" key="3">
    <source>
        <dbReference type="Pfam" id="PF13099"/>
    </source>
</evidence>
<keyword evidence="5" id="KW-1185">Reference proteome</keyword>
<dbReference type="STRING" id="561720.SAMN06275492_12242"/>
<evidence type="ECO:0000259" key="2">
    <source>
        <dbReference type="Pfam" id="PF03981"/>
    </source>
</evidence>
<reference evidence="5" key="1">
    <citation type="submission" date="2017-04" db="EMBL/GenBank/DDBJ databases">
        <authorList>
            <person name="Varghese N."/>
            <person name="Submissions S."/>
        </authorList>
    </citation>
    <scope>NUCLEOTIDE SEQUENCE [LARGE SCALE GENOMIC DNA]</scope>
    <source>
        <strain evidence="5">USBA 82</strain>
    </source>
</reference>
<dbReference type="EMBL" id="FXBB01000022">
    <property type="protein sequence ID" value="SMG36976.1"/>
    <property type="molecule type" value="Genomic_DNA"/>
</dbReference>
<dbReference type="Pfam" id="PF13099">
    <property type="entry name" value="DUF3944"/>
    <property type="match status" value="1"/>
</dbReference>
<proteinExistence type="inferred from homology"/>
<evidence type="ECO:0000313" key="4">
    <source>
        <dbReference type="EMBL" id="SMG36976.1"/>
    </source>
</evidence>
<evidence type="ECO:0000256" key="1">
    <source>
        <dbReference type="ARBA" id="ARBA00006436"/>
    </source>
</evidence>
<evidence type="ECO:0000313" key="5">
    <source>
        <dbReference type="Proteomes" id="UP000193355"/>
    </source>
</evidence>
<comment type="similarity">
    <text evidence="1">Belongs to the UPF0174 family.</text>
</comment>
<organism evidence="4 5">
    <name type="scientific">Dethiosulfovibrio salsuginis</name>
    <dbReference type="NCBI Taxonomy" id="561720"/>
    <lineage>
        <taxon>Bacteria</taxon>
        <taxon>Thermotogati</taxon>
        <taxon>Synergistota</taxon>
        <taxon>Synergistia</taxon>
        <taxon>Synergistales</taxon>
        <taxon>Dethiosulfovibrionaceae</taxon>
        <taxon>Dethiosulfovibrio</taxon>
    </lineage>
</organism>
<gene>
    <name evidence="4" type="ORF">SAMN06275492_12242</name>
</gene>
<sequence>MSYRKDRDLEFLKEMPSKDLDDLVRCLTHDEDGDTRMTETLTVSEEYKAHYPDHHKYWDRISEELQLFGGNSLANLLRFGKGVPYREILTDVCDKLKVNYNSQSKIEVIENCLLMKILEDTIDNMTEQERKEFAKQAGLKGIHSFTPAAMTLAFQAIFRAGGFKAYQVTLIIVNSVIKTITGRGLSLALNASLVKVCSKLLAGPIGYVLSSIWILIDIAGPAYRVTMPATFIIAALRQKHLQGI</sequence>
<dbReference type="OrthoDB" id="9128717at2"/>
<dbReference type="AlphaFoldDB" id="A0A1X7K811"/>
<dbReference type="Pfam" id="PF03981">
    <property type="entry name" value="Ubiq_cyt_C_chap"/>
    <property type="match status" value="1"/>
</dbReference>
<dbReference type="InterPro" id="IPR025217">
    <property type="entry name" value="DUF3944"/>
</dbReference>
<dbReference type="Proteomes" id="UP000193355">
    <property type="component" value="Unassembled WGS sequence"/>
</dbReference>
<feature type="domain" description="DUF3944" evidence="3">
    <location>
        <begin position="3"/>
        <end position="37"/>
    </location>
</feature>
<dbReference type="RefSeq" id="WP_085544990.1">
    <property type="nucleotide sequence ID" value="NZ_FXBB01000022.1"/>
</dbReference>
<accession>A0A1X7K811</accession>
<dbReference type="InterPro" id="IPR021150">
    <property type="entry name" value="Ubiq_cyt_c_chap"/>
</dbReference>
<name>A0A1X7K811_9BACT</name>
<protein>
    <submittedName>
        <fullName evidence="4">Uncharacterized protein YaaW, UPF0174 family</fullName>
    </submittedName>
</protein>
<feature type="domain" description="Ubiquinol-cytochrome c chaperone" evidence="2">
    <location>
        <begin position="54"/>
        <end position="228"/>
    </location>
</feature>